<dbReference type="STRING" id="1555112.LIP_1040"/>
<dbReference type="Proteomes" id="UP000065807">
    <property type="component" value="Chromosome"/>
</dbReference>
<proteinExistence type="predicted"/>
<keyword evidence="3" id="KW-1185">Reference proteome</keyword>
<reference evidence="3" key="1">
    <citation type="submission" date="2015-07" db="EMBL/GenBank/DDBJ databases">
        <title>Complete genome sequence and phylogenetic analysis of Limnochorda pilosa.</title>
        <authorList>
            <person name="Watanabe M."/>
            <person name="Kojima H."/>
            <person name="Fukui M."/>
        </authorList>
    </citation>
    <scope>NUCLEOTIDE SEQUENCE [LARGE SCALE GENOMIC DNA]</scope>
    <source>
        <strain evidence="3">HC45</strain>
    </source>
</reference>
<dbReference type="EMBL" id="AP014924">
    <property type="protein sequence ID" value="BAS26897.1"/>
    <property type="molecule type" value="Genomic_DNA"/>
</dbReference>
<feature type="transmembrane region" description="Helical" evidence="1">
    <location>
        <begin position="405"/>
        <end position="427"/>
    </location>
</feature>
<name>A0A0K2SIP5_LIMPI</name>
<reference evidence="3" key="2">
    <citation type="journal article" date="2016" name="Int. J. Syst. Evol. Microbiol.">
        <title>Complete genome sequence and cell structure of Limnochorda pilosa, a Gram-negative spore-former within the phylum Firmicutes.</title>
        <authorList>
            <person name="Watanabe M."/>
            <person name="Kojima H."/>
            <person name="Fukui M."/>
        </authorList>
    </citation>
    <scope>NUCLEOTIDE SEQUENCE [LARGE SCALE GENOMIC DNA]</scope>
    <source>
        <strain evidence="3">HC45</strain>
    </source>
</reference>
<feature type="transmembrane region" description="Helical" evidence="1">
    <location>
        <begin position="212"/>
        <end position="234"/>
    </location>
</feature>
<keyword evidence="1" id="KW-0472">Membrane</keyword>
<keyword evidence="1" id="KW-1133">Transmembrane helix</keyword>
<feature type="transmembrane region" description="Helical" evidence="1">
    <location>
        <begin position="321"/>
        <end position="343"/>
    </location>
</feature>
<evidence type="ECO:0000313" key="2">
    <source>
        <dbReference type="EMBL" id="BAS26897.1"/>
    </source>
</evidence>
<protein>
    <submittedName>
        <fullName evidence="2">Uncharacterized protein</fullName>
    </submittedName>
</protein>
<feature type="transmembrane region" description="Helical" evidence="1">
    <location>
        <begin position="291"/>
        <end position="309"/>
    </location>
</feature>
<organism evidence="2 3">
    <name type="scientific">Limnochorda pilosa</name>
    <dbReference type="NCBI Taxonomy" id="1555112"/>
    <lineage>
        <taxon>Bacteria</taxon>
        <taxon>Bacillati</taxon>
        <taxon>Bacillota</taxon>
        <taxon>Limnochordia</taxon>
        <taxon>Limnochordales</taxon>
        <taxon>Limnochordaceae</taxon>
        <taxon>Limnochorda</taxon>
    </lineage>
</organism>
<feature type="transmembrane region" description="Helical" evidence="1">
    <location>
        <begin position="447"/>
        <end position="468"/>
    </location>
</feature>
<evidence type="ECO:0000313" key="3">
    <source>
        <dbReference type="Proteomes" id="UP000065807"/>
    </source>
</evidence>
<feature type="transmembrane region" description="Helical" evidence="1">
    <location>
        <begin position="475"/>
        <end position="496"/>
    </location>
</feature>
<feature type="transmembrane region" description="Helical" evidence="1">
    <location>
        <begin position="143"/>
        <end position="164"/>
    </location>
</feature>
<accession>A0A0K2SIP5</accession>
<keyword evidence="1" id="KW-0812">Transmembrane</keyword>
<evidence type="ECO:0000256" key="1">
    <source>
        <dbReference type="SAM" id="Phobius"/>
    </source>
</evidence>
<feature type="transmembrane region" description="Helical" evidence="1">
    <location>
        <begin position="171"/>
        <end position="192"/>
    </location>
</feature>
<dbReference type="KEGG" id="lpil:LIP_1040"/>
<gene>
    <name evidence="2" type="ORF">LIP_1040</name>
</gene>
<feature type="transmembrane region" description="Helical" evidence="1">
    <location>
        <begin position="27"/>
        <end position="46"/>
    </location>
</feature>
<feature type="transmembrane region" description="Helical" evidence="1">
    <location>
        <begin position="368"/>
        <end position="393"/>
    </location>
</feature>
<dbReference type="AlphaFoldDB" id="A0A0K2SIP5"/>
<sequence length="501" mass="52608">MDATAWRVLAGMELRARWNRSWRFSPFRSGVWVLLAEVGLLAVLLWKGKTITLPYADLSPFSFVVVQAALWGMARDFLREREELFARPHSALVHLSPAQPASVIVGQTLADIPEKMWEQLLATVAVVMLFPVEGGPWQAGLLWAVGVTAGSLGGLSGLMAVILWTRWAPRVVAAATVVVAGSVVGAGVYAAYLAASGFPDASVLAALRRPQGWLPATLVAVLAPGSLLAGGLLLHPGWIGRLLSDTWLSSREAMARDGRRRRPRWPSPLRGAVGAIHASGWLQVARNPFSLMRLGFWIIGLLALVRFMPGLAHALPLGRELLGTSLGVGLAFVVGGEVAAAVFDADGPTAAWYRVAGARPAGILWGKLWVAAPLAATAALNAWVVVSVAGAGAEEQLRAAMTAGGLGLGTTLVMVGVAAAGARFTGGQEDTEDDLMSAALEQVPRSATSWLALLAGVAYAVLGSWCLASRGSDKMLATTALLFLPVVAVGLGGMVLRRKLP</sequence>